<dbReference type="GO" id="GO:0016020">
    <property type="term" value="C:membrane"/>
    <property type="evidence" value="ECO:0007669"/>
    <property type="project" value="UniProtKB-SubCell"/>
</dbReference>
<feature type="domain" description="HAMP" evidence="7">
    <location>
        <begin position="243"/>
        <end position="296"/>
    </location>
</feature>
<keyword evidence="5" id="KW-1133">Transmembrane helix</keyword>
<keyword evidence="2" id="KW-0145">Chemotaxis</keyword>
<evidence type="ECO:0000313" key="8">
    <source>
        <dbReference type="EMBL" id="GGA35772.1"/>
    </source>
</evidence>
<protein>
    <submittedName>
        <fullName evidence="8">Methyl-accepting chemotaxis protein</fullName>
    </submittedName>
</protein>
<dbReference type="InterPro" id="IPR004089">
    <property type="entry name" value="MCPsignal_dom"/>
</dbReference>
<feature type="transmembrane region" description="Helical" evidence="5">
    <location>
        <begin position="43"/>
        <end position="66"/>
    </location>
</feature>
<keyword evidence="4" id="KW-0807">Transducer</keyword>
<dbReference type="RefSeq" id="WP_244640550.1">
    <property type="nucleotide sequence ID" value="NZ_BMKB01000001.1"/>
</dbReference>
<proteinExistence type="inferred from homology"/>
<dbReference type="Pfam" id="PF00672">
    <property type="entry name" value="HAMP"/>
    <property type="match status" value="1"/>
</dbReference>
<evidence type="ECO:0000259" key="7">
    <source>
        <dbReference type="PROSITE" id="PS50885"/>
    </source>
</evidence>
<dbReference type="PROSITE" id="PS50111">
    <property type="entry name" value="CHEMOTAXIS_TRANSDUC_2"/>
    <property type="match status" value="1"/>
</dbReference>
<evidence type="ECO:0000259" key="6">
    <source>
        <dbReference type="PROSITE" id="PS50111"/>
    </source>
</evidence>
<dbReference type="PROSITE" id="PS50885">
    <property type="entry name" value="HAMP"/>
    <property type="match status" value="2"/>
</dbReference>
<comment type="subcellular location">
    <subcellularLocation>
        <location evidence="1">Membrane</location>
    </subcellularLocation>
</comment>
<dbReference type="InterPro" id="IPR003660">
    <property type="entry name" value="HAMP_dom"/>
</dbReference>
<reference evidence="8 9" key="1">
    <citation type="journal article" date="2014" name="Int. J. Syst. Evol. Microbiol.">
        <title>Complete genome sequence of Corynebacterium casei LMG S-19264T (=DSM 44701T), isolated from a smear-ripened cheese.</title>
        <authorList>
            <consortium name="US DOE Joint Genome Institute (JGI-PGF)"/>
            <person name="Walter F."/>
            <person name="Albersmeier A."/>
            <person name="Kalinowski J."/>
            <person name="Ruckert C."/>
        </authorList>
    </citation>
    <scope>NUCLEOTIDE SEQUENCE [LARGE SCALE GENOMIC DNA]</scope>
    <source>
        <strain evidence="8 9">CGMCC 1.15896</strain>
    </source>
</reference>
<evidence type="ECO:0000256" key="2">
    <source>
        <dbReference type="ARBA" id="ARBA00022500"/>
    </source>
</evidence>
<keyword evidence="5" id="KW-0812">Transmembrane</keyword>
<evidence type="ECO:0000256" key="1">
    <source>
        <dbReference type="ARBA" id="ARBA00004370"/>
    </source>
</evidence>
<dbReference type="InterPro" id="IPR051310">
    <property type="entry name" value="MCP_chemotaxis"/>
</dbReference>
<evidence type="ECO:0000313" key="9">
    <source>
        <dbReference type="Proteomes" id="UP000596977"/>
    </source>
</evidence>
<dbReference type="Gene3D" id="1.10.287.950">
    <property type="entry name" value="Methyl-accepting chemotaxis protein"/>
    <property type="match status" value="1"/>
</dbReference>
<dbReference type="Proteomes" id="UP000596977">
    <property type="component" value="Unassembled WGS sequence"/>
</dbReference>
<keyword evidence="5" id="KW-0472">Membrane</keyword>
<dbReference type="CDD" id="cd11386">
    <property type="entry name" value="MCP_signal"/>
    <property type="match status" value="1"/>
</dbReference>
<dbReference type="SMART" id="SM00304">
    <property type="entry name" value="HAMP"/>
    <property type="match status" value="2"/>
</dbReference>
<feature type="domain" description="HAMP" evidence="7">
    <location>
        <begin position="324"/>
        <end position="366"/>
    </location>
</feature>
<sequence length="676" mass="73328">MRGFHQAARQNALCRIGRDGSQMGLLGTEGAGGYRVMKIRGKIFSIVGLMGLVAMIIGGMAAYVAIEYNDRMQRLENLSDRIYMGEHLNRLVTAVVMDSRGIYASNTTEEATPFANGIMSYLDRIDALLDDWRPLVDAEGLADFDQVVVRAAEFREFRTETARLGRDVDPALANEQGNNIDNRTNRRQYQAEIDTVVERDTLLMHQMAEESEAFSARTLMIIGATVLFGLTAGVGVAAYIGTTQLARPIGRLTDTMQSLAGDDLEVEVPYVGRTDEIGAMAGTLQVFKENAIMVRAMSDEEKARAMQTAERAKMMEDFQAEFDHAVAAAIEGDFSKRIDNHFADEDITRIASNFNSLLESVDTGLAEAGEVLGSLAHTDLTRRMIGNHRGAFLNLKTDMNRVADTLTDVVTKLRSTSRAVKVATSEILSGANDLSERTTKQAATIEETSAAMEQLATTVMENAKRAQDASATAMTVTTSAEEGGQVMSDANSAMERITTSSAKVSDIIGMIDDIAFQTNLLALNASVEAARAGEAGKGFAVVAVEVRRLAQSAAEASSEVKALIEQSSSEVDQGSRLVAQASEKLSAMLEAARSNTRYMEEIARESREQASAIEEVNVAVRQMDEMTQHNAALVEETNAAIEQTEEQANRLDSIVEIFRIDGNEAETSYVHASAAA</sequence>
<dbReference type="SUPFAM" id="SSF158472">
    <property type="entry name" value="HAMP domain-like"/>
    <property type="match status" value="1"/>
</dbReference>
<dbReference type="CDD" id="cd06225">
    <property type="entry name" value="HAMP"/>
    <property type="match status" value="1"/>
</dbReference>
<comment type="similarity">
    <text evidence="3">Belongs to the methyl-accepting chemotaxis (MCP) protein family.</text>
</comment>
<dbReference type="EMBL" id="BMKB01000001">
    <property type="protein sequence ID" value="GGA35772.1"/>
    <property type="molecule type" value="Genomic_DNA"/>
</dbReference>
<evidence type="ECO:0000256" key="3">
    <source>
        <dbReference type="ARBA" id="ARBA00029447"/>
    </source>
</evidence>
<dbReference type="FunFam" id="1.10.287.950:FF:000001">
    <property type="entry name" value="Methyl-accepting chemotaxis sensory transducer"/>
    <property type="match status" value="1"/>
</dbReference>
<evidence type="ECO:0000256" key="4">
    <source>
        <dbReference type="PROSITE-ProRule" id="PRU00284"/>
    </source>
</evidence>
<evidence type="ECO:0000256" key="5">
    <source>
        <dbReference type="SAM" id="Phobius"/>
    </source>
</evidence>
<dbReference type="SMART" id="SM00283">
    <property type="entry name" value="MA"/>
    <property type="match status" value="1"/>
</dbReference>
<organism evidence="8 9">
    <name type="scientific">Pelagibacterium lentulum</name>
    <dbReference type="NCBI Taxonomy" id="2029865"/>
    <lineage>
        <taxon>Bacteria</taxon>
        <taxon>Pseudomonadati</taxon>
        <taxon>Pseudomonadota</taxon>
        <taxon>Alphaproteobacteria</taxon>
        <taxon>Hyphomicrobiales</taxon>
        <taxon>Devosiaceae</taxon>
        <taxon>Pelagibacterium</taxon>
    </lineage>
</organism>
<dbReference type="GO" id="GO:0007165">
    <property type="term" value="P:signal transduction"/>
    <property type="evidence" value="ECO:0007669"/>
    <property type="project" value="UniProtKB-KW"/>
</dbReference>
<dbReference type="Gene3D" id="1.10.8.500">
    <property type="entry name" value="HAMP domain in histidine kinase"/>
    <property type="match status" value="1"/>
</dbReference>
<dbReference type="SUPFAM" id="SSF58104">
    <property type="entry name" value="Methyl-accepting chemotaxis protein (MCP) signaling domain"/>
    <property type="match status" value="1"/>
</dbReference>
<name>A0A916VU98_9HYPH</name>
<dbReference type="AlphaFoldDB" id="A0A916VU98"/>
<feature type="domain" description="Methyl-accepting transducer" evidence="6">
    <location>
        <begin position="416"/>
        <end position="645"/>
    </location>
</feature>
<keyword evidence="9" id="KW-1185">Reference proteome</keyword>
<dbReference type="GO" id="GO:0006935">
    <property type="term" value="P:chemotaxis"/>
    <property type="evidence" value="ECO:0007669"/>
    <property type="project" value="UniProtKB-KW"/>
</dbReference>
<accession>A0A916VU98</accession>
<gene>
    <name evidence="8" type="ORF">GCM10011499_01380</name>
</gene>
<comment type="caution">
    <text evidence="8">The sequence shown here is derived from an EMBL/GenBank/DDBJ whole genome shotgun (WGS) entry which is preliminary data.</text>
</comment>
<dbReference type="PANTHER" id="PTHR43531:SF11">
    <property type="entry name" value="METHYL-ACCEPTING CHEMOTAXIS PROTEIN 3"/>
    <property type="match status" value="1"/>
</dbReference>
<dbReference type="Pfam" id="PF18947">
    <property type="entry name" value="HAMP_2"/>
    <property type="match status" value="1"/>
</dbReference>
<dbReference type="PANTHER" id="PTHR43531">
    <property type="entry name" value="PROTEIN ICFG"/>
    <property type="match status" value="1"/>
</dbReference>
<dbReference type="Pfam" id="PF00015">
    <property type="entry name" value="MCPsignal"/>
    <property type="match status" value="1"/>
</dbReference>